<name>A0ABS1KQ59_9BACT</name>
<dbReference type="InterPro" id="IPR020845">
    <property type="entry name" value="AMP-binding_CS"/>
</dbReference>
<evidence type="ECO:0000256" key="1">
    <source>
        <dbReference type="ARBA" id="ARBA00022598"/>
    </source>
</evidence>
<keyword evidence="3" id="KW-0443">Lipid metabolism</keyword>
<dbReference type="InterPro" id="IPR042099">
    <property type="entry name" value="ANL_N_sf"/>
</dbReference>
<keyword evidence="2" id="KW-0276">Fatty acid metabolism</keyword>
<organism evidence="6 7">
    <name type="scientific">Chryseolinea lacunae</name>
    <dbReference type="NCBI Taxonomy" id="2801331"/>
    <lineage>
        <taxon>Bacteria</taxon>
        <taxon>Pseudomonadati</taxon>
        <taxon>Bacteroidota</taxon>
        <taxon>Cytophagia</taxon>
        <taxon>Cytophagales</taxon>
        <taxon>Fulvivirgaceae</taxon>
        <taxon>Chryseolinea</taxon>
    </lineage>
</organism>
<accession>A0ABS1KQ59</accession>
<reference evidence="6 7" key="1">
    <citation type="submission" date="2021-01" db="EMBL/GenBank/DDBJ databases">
        <title>Chryseolinea sp. Jin1 Genome sequencing and assembly.</title>
        <authorList>
            <person name="Kim I."/>
        </authorList>
    </citation>
    <scope>NUCLEOTIDE SEQUENCE [LARGE SCALE GENOMIC DNA]</scope>
    <source>
        <strain evidence="6 7">Jin1</strain>
    </source>
</reference>
<dbReference type="PANTHER" id="PTHR43272:SF32">
    <property type="entry name" value="AMP-DEPENDENT SYNTHETASE_LIGASE DOMAIN-CONTAINING PROTEIN"/>
    <property type="match status" value="1"/>
</dbReference>
<dbReference type="SUPFAM" id="SSF56801">
    <property type="entry name" value="Acetyl-CoA synthetase-like"/>
    <property type="match status" value="1"/>
</dbReference>
<dbReference type="Gene3D" id="3.40.50.12780">
    <property type="entry name" value="N-terminal domain of ligase-like"/>
    <property type="match status" value="1"/>
</dbReference>
<dbReference type="Gene3D" id="3.30.300.30">
    <property type="match status" value="1"/>
</dbReference>
<dbReference type="PANTHER" id="PTHR43272">
    <property type="entry name" value="LONG-CHAIN-FATTY-ACID--COA LIGASE"/>
    <property type="match status" value="1"/>
</dbReference>
<keyword evidence="7" id="KW-1185">Reference proteome</keyword>
<comment type="catalytic activity">
    <reaction evidence="4">
        <text>a long-chain fatty acid + ATP + CoA = a long-chain fatty acyl-CoA + AMP + diphosphate</text>
        <dbReference type="Rhea" id="RHEA:15421"/>
        <dbReference type="ChEBI" id="CHEBI:30616"/>
        <dbReference type="ChEBI" id="CHEBI:33019"/>
        <dbReference type="ChEBI" id="CHEBI:57287"/>
        <dbReference type="ChEBI" id="CHEBI:57560"/>
        <dbReference type="ChEBI" id="CHEBI:83139"/>
        <dbReference type="ChEBI" id="CHEBI:456215"/>
        <dbReference type="EC" id="6.2.1.3"/>
    </reaction>
    <physiologicalReaction direction="left-to-right" evidence="4">
        <dbReference type="Rhea" id="RHEA:15422"/>
    </physiologicalReaction>
</comment>
<dbReference type="InterPro" id="IPR045851">
    <property type="entry name" value="AMP-bd_C_sf"/>
</dbReference>
<evidence type="ECO:0000313" key="6">
    <source>
        <dbReference type="EMBL" id="MBL0741618.1"/>
    </source>
</evidence>
<evidence type="ECO:0000313" key="7">
    <source>
        <dbReference type="Proteomes" id="UP000613030"/>
    </source>
</evidence>
<dbReference type="RefSeq" id="WP_202008989.1">
    <property type="nucleotide sequence ID" value="NZ_JAERRB010000003.1"/>
</dbReference>
<evidence type="ECO:0000256" key="4">
    <source>
        <dbReference type="ARBA" id="ARBA00024484"/>
    </source>
</evidence>
<dbReference type="Pfam" id="PF23562">
    <property type="entry name" value="AMP-binding_C_3"/>
    <property type="match status" value="1"/>
</dbReference>
<proteinExistence type="predicted"/>
<feature type="domain" description="AMP-dependent synthetase/ligase" evidence="5">
    <location>
        <begin position="9"/>
        <end position="381"/>
    </location>
</feature>
<protein>
    <submittedName>
        <fullName evidence="6">AMP-binding protein</fullName>
    </submittedName>
</protein>
<evidence type="ECO:0000256" key="3">
    <source>
        <dbReference type="ARBA" id="ARBA00023098"/>
    </source>
</evidence>
<evidence type="ECO:0000256" key="2">
    <source>
        <dbReference type="ARBA" id="ARBA00022832"/>
    </source>
</evidence>
<evidence type="ECO:0000259" key="5">
    <source>
        <dbReference type="Pfam" id="PF00501"/>
    </source>
</evidence>
<dbReference type="EMBL" id="JAERRB010000003">
    <property type="protein sequence ID" value="MBL0741618.1"/>
    <property type="molecule type" value="Genomic_DNA"/>
</dbReference>
<dbReference type="Pfam" id="PF00501">
    <property type="entry name" value="AMP-binding"/>
    <property type="match status" value="1"/>
</dbReference>
<dbReference type="InterPro" id="IPR000873">
    <property type="entry name" value="AMP-dep_synth/lig_dom"/>
</dbReference>
<dbReference type="Proteomes" id="UP000613030">
    <property type="component" value="Unassembled WGS sequence"/>
</dbReference>
<sequence>MNPIQQFVRWEAEKPEAIFLQQPLAGVWKKWTYRQAGQEIRSMATALAERGLPPRSRVGILSKNCAHWIMADLAIWMAGHISVPLYPTFTGNTIAQILEHSETKILFVGKLDTWEDQKAGIPTGVACIGFSTYLKTPFPAWEDLVTTHPPLKEFASWTADELATLKYTSGTTGNPKGVMLNFGAFQFVMKEGLNAIDVKPGDNNRLFSYLPLSHVAERSLVEMTALYSASTIYFSESLETFGANLAEAQPTIFLAVPRIWAKFREKILEAMPQPKLDKLLKIPLVNLLVKRAIKKKLGLAKCKWVISGAAPVAPELLRWFQKLDIIIRDTYGMTENLAFSHINLNKVKIGTVGHVWPGIQWRLSEQGELQMKHPGLMMGYYKDEALTNTVLTNDGYLKTGDKGEVDREGFFTITGRIKDQFKTDKGKFVDPTPIEMQLLQNPDIDQACVVGMGIPQPIALINLSAAGKSKSKDAIRDSIAQTLEHVNPSLESYEKLEAAVIMQRDWTVENGMLTPSMKLKRNELEKANLEKYPVWYKMKTAVVWE</sequence>
<keyword evidence="1" id="KW-0436">Ligase</keyword>
<dbReference type="PROSITE" id="PS00455">
    <property type="entry name" value="AMP_BINDING"/>
    <property type="match status" value="1"/>
</dbReference>
<comment type="caution">
    <text evidence="6">The sequence shown here is derived from an EMBL/GenBank/DDBJ whole genome shotgun (WGS) entry which is preliminary data.</text>
</comment>
<gene>
    <name evidence="6" type="ORF">JI741_10335</name>
</gene>